<organism evidence="10 11">
    <name type="scientific">Paenibacillus apiarius</name>
    <dbReference type="NCBI Taxonomy" id="46240"/>
    <lineage>
        <taxon>Bacteria</taxon>
        <taxon>Bacillati</taxon>
        <taxon>Bacillota</taxon>
        <taxon>Bacilli</taxon>
        <taxon>Bacillales</taxon>
        <taxon>Paenibacillaceae</taxon>
        <taxon>Paenibacillus</taxon>
    </lineage>
</organism>
<dbReference type="InterPro" id="IPR017871">
    <property type="entry name" value="ABC_transporter-like_CS"/>
</dbReference>
<evidence type="ECO:0000256" key="4">
    <source>
        <dbReference type="ARBA" id="ARBA00022840"/>
    </source>
</evidence>
<comment type="caution">
    <text evidence="10">The sequence shown here is derived from an EMBL/GenBank/DDBJ whole genome shotgun (WGS) entry which is preliminary data.</text>
</comment>
<dbReference type="Proteomes" id="UP001207626">
    <property type="component" value="Unassembled WGS sequence"/>
</dbReference>
<feature type="domain" description="ABC transmembrane type-1" evidence="9">
    <location>
        <begin position="30"/>
        <end position="320"/>
    </location>
</feature>
<evidence type="ECO:0000256" key="2">
    <source>
        <dbReference type="ARBA" id="ARBA00022692"/>
    </source>
</evidence>
<evidence type="ECO:0000256" key="6">
    <source>
        <dbReference type="ARBA" id="ARBA00023136"/>
    </source>
</evidence>
<evidence type="ECO:0000256" key="7">
    <source>
        <dbReference type="SAM" id="Phobius"/>
    </source>
</evidence>
<dbReference type="Pfam" id="PF00005">
    <property type="entry name" value="ABC_tran"/>
    <property type="match status" value="1"/>
</dbReference>
<keyword evidence="6 7" id="KW-0472">Membrane</keyword>
<proteinExistence type="predicted"/>
<gene>
    <name evidence="10" type="ORF">M5X09_14790</name>
</gene>
<dbReference type="Gene3D" id="1.20.1560.10">
    <property type="entry name" value="ABC transporter type 1, transmembrane domain"/>
    <property type="match status" value="1"/>
</dbReference>
<keyword evidence="11" id="KW-1185">Reference proteome</keyword>
<dbReference type="SMART" id="SM00382">
    <property type="entry name" value="AAA"/>
    <property type="match status" value="1"/>
</dbReference>
<dbReference type="PANTHER" id="PTHR43394:SF1">
    <property type="entry name" value="ATP-BINDING CASSETTE SUB-FAMILY B MEMBER 10, MITOCHONDRIAL"/>
    <property type="match status" value="1"/>
</dbReference>
<dbReference type="Gene3D" id="3.40.50.300">
    <property type="entry name" value="P-loop containing nucleotide triphosphate hydrolases"/>
    <property type="match status" value="1"/>
</dbReference>
<dbReference type="SUPFAM" id="SSF90123">
    <property type="entry name" value="ABC transporter transmembrane region"/>
    <property type="match status" value="1"/>
</dbReference>
<dbReference type="SUPFAM" id="SSF52540">
    <property type="entry name" value="P-loop containing nucleoside triphosphate hydrolases"/>
    <property type="match status" value="1"/>
</dbReference>
<feature type="transmembrane region" description="Helical" evidence="7">
    <location>
        <begin position="296"/>
        <end position="319"/>
    </location>
</feature>
<keyword evidence="2 7" id="KW-0812">Transmembrane</keyword>
<dbReference type="InterPro" id="IPR027417">
    <property type="entry name" value="P-loop_NTPase"/>
</dbReference>
<feature type="transmembrane region" description="Helical" evidence="7">
    <location>
        <begin position="260"/>
        <end position="284"/>
    </location>
</feature>
<dbReference type="PROSITE" id="PS50929">
    <property type="entry name" value="ABC_TM1F"/>
    <property type="match status" value="1"/>
</dbReference>
<evidence type="ECO:0000256" key="1">
    <source>
        <dbReference type="ARBA" id="ARBA00004651"/>
    </source>
</evidence>
<dbReference type="InterPro" id="IPR011527">
    <property type="entry name" value="ABC1_TM_dom"/>
</dbReference>
<keyword evidence="5 7" id="KW-1133">Transmembrane helix</keyword>
<dbReference type="InterPro" id="IPR003439">
    <property type="entry name" value="ABC_transporter-like_ATP-bd"/>
</dbReference>
<comment type="subcellular location">
    <subcellularLocation>
        <location evidence="1">Cell membrane</location>
        <topology evidence="1">Multi-pass membrane protein</topology>
    </subcellularLocation>
</comment>
<dbReference type="Pfam" id="PF00664">
    <property type="entry name" value="ABC_membrane"/>
    <property type="match status" value="1"/>
</dbReference>
<feature type="transmembrane region" description="Helical" evidence="7">
    <location>
        <begin position="20"/>
        <end position="42"/>
    </location>
</feature>
<dbReference type="PROSITE" id="PS00211">
    <property type="entry name" value="ABC_TRANSPORTER_1"/>
    <property type="match status" value="1"/>
</dbReference>
<dbReference type="RefSeq" id="WP_087435609.1">
    <property type="nucleotide sequence ID" value="NZ_JAMDLV010000036.1"/>
</dbReference>
<evidence type="ECO:0000256" key="3">
    <source>
        <dbReference type="ARBA" id="ARBA00022741"/>
    </source>
</evidence>
<feature type="domain" description="ABC transporter" evidence="8">
    <location>
        <begin position="359"/>
        <end position="599"/>
    </location>
</feature>
<evidence type="ECO:0000313" key="11">
    <source>
        <dbReference type="Proteomes" id="UP001207626"/>
    </source>
</evidence>
<dbReference type="InterPro" id="IPR036640">
    <property type="entry name" value="ABC1_TM_sf"/>
</dbReference>
<feature type="transmembrane region" description="Helical" evidence="7">
    <location>
        <begin position="173"/>
        <end position="193"/>
    </location>
</feature>
<evidence type="ECO:0000259" key="9">
    <source>
        <dbReference type="PROSITE" id="PS50929"/>
    </source>
</evidence>
<keyword evidence="4 10" id="KW-0067">ATP-binding</keyword>
<dbReference type="InterPro" id="IPR003593">
    <property type="entry name" value="AAA+_ATPase"/>
</dbReference>
<dbReference type="PANTHER" id="PTHR43394">
    <property type="entry name" value="ATP-DEPENDENT PERMEASE MDL1, MITOCHONDRIAL"/>
    <property type="match status" value="1"/>
</dbReference>
<dbReference type="PROSITE" id="PS50893">
    <property type="entry name" value="ABC_TRANSPORTER_2"/>
    <property type="match status" value="1"/>
</dbReference>
<evidence type="ECO:0000259" key="8">
    <source>
        <dbReference type="PROSITE" id="PS50893"/>
    </source>
</evidence>
<name>A0ABT4DU86_9BACL</name>
<protein>
    <submittedName>
        <fullName evidence="10">ABC transporter ATP-binding protein/permease</fullName>
    </submittedName>
</protein>
<sequence>MKKLKHFSETIKNIFVFLSYFWKLVWFRIVLMLGSKLVHALIPSVQLLITKELVDSINHIFQANGQSDAHIVYYYLAAQTGLLLLDKMITTIELINNAKMQQQINYEVEKRIVGKTSVISLSYFENSKFYDHLMRASSGQSQRVVEMLNGPLSMLQYIITFTTVVGILTTFHWLAGITVLLLAALPLVINAYIGKMRYSLLKEATPLSRRVQYYLNLLKGRDTAKEIRLFQLQDHLIQRWKQLFESYAKKMLSFEIKTNAYRFGIDGISAILISLNLAFIIWMGTKQKLSIGEYMAISQAFMMIQSVVLSIALSISTLYENSLQLRDLIDFLEYPLEIKPEDEPQGTEVAFPAMSDKGIKVDNLQFSYEENGPIILDQISFQIEPGQKVAIVGNNGAGKSTLVKCLLGLYRSYKGSITYENVDLKHIPAKELMQHVSAVFQDFAKYELTARENIGFGRVEHLEMDDKMIAASMKGDSHSFISKLPCAYDTILGRSFYGGTELSGGQWQKIAISRAFFRDADIIILDEPAASLDPMAEANLYKTFAELSVGKTTIMISHRLSSCVNADLILVMKSGRIIEQGTHAELMRLNGEYADMFNIQAEGFQFAAVN</sequence>
<dbReference type="EMBL" id="JAMDLW010000019">
    <property type="protein sequence ID" value="MCY9520922.1"/>
    <property type="molecule type" value="Genomic_DNA"/>
</dbReference>
<dbReference type="GO" id="GO:0005524">
    <property type="term" value="F:ATP binding"/>
    <property type="evidence" value="ECO:0007669"/>
    <property type="project" value="UniProtKB-KW"/>
</dbReference>
<evidence type="ECO:0000256" key="5">
    <source>
        <dbReference type="ARBA" id="ARBA00022989"/>
    </source>
</evidence>
<keyword evidence="3" id="KW-0547">Nucleotide-binding</keyword>
<dbReference type="InterPro" id="IPR039421">
    <property type="entry name" value="Type_1_exporter"/>
</dbReference>
<reference evidence="10 11" key="1">
    <citation type="submission" date="2022-05" db="EMBL/GenBank/DDBJ databases">
        <title>Genome Sequencing of Bee-Associated Microbes.</title>
        <authorList>
            <person name="Dunlap C."/>
        </authorList>
    </citation>
    <scope>NUCLEOTIDE SEQUENCE [LARGE SCALE GENOMIC DNA]</scope>
    <source>
        <strain evidence="10 11">NRRL NRS-1438</strain>
    </source>
</reference>
<accession>A0ABT4DU86</accession>
<evidence type="ECO:0000313" key="10">
    <source>
        <dbReference type="EMBL" id="MCY9520922.1"/>
    </source>
</evidence>